<accession>A0A1G2MB28</accession>
<organism evidence="1 2">
    <name type="scientific">Candidatus Taylorbacteria bacterium RIFCSPHIGHO2_01_FULL_51_15</name>
    <dbReference type="NCBI Taxonomy" id="1802304"/>
    <lineage>
        <taxon>Bacteria</taxon>
        <taxon>Candidatus Tayloriibacteriota</taxon>
    </lineage>
</organism>
<reference evidence="1 2" key="1">
    <citation type="journal article" date="2016" name="Nat. Commun.">
        <title>Thousands of microbial genomes shed light on interconnected biogeochemical processes in an aquifer system.</title>
        <authorList>
            <person name="Anantharaman K."/>
            <person name="Brown C.T."/>
            <person name="Hug L.A."/>
            <person name="Sharon I."/>
            <person name="Castelle C.J."/>
            <person name="Probst A.J."/>
            <person name="Thomas B.C."/>
            <person name="Singh A."/>
            <person name="Wilkins M.J."/>
            <person name="Karaoz U."/>
            <person name="Brodie E.L."/>
            <person name="Williams K.H."/>
            <person name="Hubbard S.S."/>
            <person name="Banfield J.F."/>
        </authorList>
    </citation>
    <scope>NUCLEOTIDE SEQUENCE [LARGE SCALE GENOMIC DNA]</scope>
</reference>
<gene>
    <name evidence="1" type="ORF">A2849_02900</name>
</gene>
<dbReference type="EMBL" id="MHRI01000032">
    <property type="protein sequence ID" value="OHA20242.1"/>
    <property type="molecule type" value="Genomic_DNA"/>
</dbReference>
<proteinExistence type="predicted"/>
<comment type="caution">
    <text evidence="1">The sequence shown here is derived from an EMBL/GenBank/DDBJ whole genome shotgun (WGS) entry which is preliminary data.</text>
</comment>
<dbReference type="AlphaFoldDB" id="A0A1G2MB28"/>
<evidence type="ECO:0000313" key="1">
    <source>
        <dbReference type="EMBL" id="OHA20242.1"/>
    </source>
</evidence>
<evidence type="ECO:0000313" key="2">
    <source>
        <dbReference type="Proteomes" id="UP000178121"/>
    </source>
</evidence>
<name>A0A1G2MB28_9BACT</name>
<sequence length="91" mass="10001">MTTTFTTCTTAVQSTPIEVSTHYEKLLAVTWEAGTERLREVNAVFSAFQRRHPEFSSEVPERTFAFTSVGPAGIVGKAGLNYLVPRIPLSP</sequence>
<dbReference type="Proteomes" id="UP000178121">
    <property type="component" value="Unassembled WGS sequence"/>
</dbReference>
<protein>
    <submittedName>
        <fullName evidence="1">Uncharacterized protein</fullName>
    </submittedName>
</protein>